<dbReference type="SUPFAM" id="SSF48371">
    <property type="entry name" value="ARM repeat"/>
    <property type="match status" value="1"/>
</dbReference>
<comment type="caution">
    <text evidence="3">The sequence shown here is derived from an EMBL/GenBank/DDBJ whole genome shotgun (WGS) entry which is preliminary data.</text>
</comment>
<keyword evidence="1" id="KW-0238">DNA-binding</keyword>
<protein>
    <submittedName>
        <fullName evidence="3">MerR family transcriptional regulator</fullName>
    </submittedName>
</protein>
<dbReference type="GO" id="GO:0003677">
    <property type="term" value="F:DNA binding"/>
    <property type="evidence" value="ECO:0007669"/>
    <property type="project" value="UniProtKB-KW"/>
</dbReference>
<dbReference type="PANTHER" id="PTHR30204:SF93">
    <property type="entry name" value="HTH MERR-TYPE DOMAIN-CONTAINING PROTEIN"/>
    <property type="match status" value="1"/>
</dbReference>
<dbReference type="Pfam" id="PF13646">
    <property type="entry name" value="HEAT_2"/>
    <property type="match status" value="1"/>
</dbReference>
<accession>A0A7K3WCV7</accession>
<evidence type="ECO:0000259" key="2">
    <source>
        <dbReference type="PROSITE" id="PS50937"/>
    </source>
</evidence>
<sequence>MRIGEVAARSGISTRMLRYYDSVGLVSPSGRTSAGYRQYRDDDLRRLFHVEALRALGLTLQEVATALEHPSFSAADTIEAVAARIRERLAKDEELLRGLAQVRASGPVVWSDVLQAIGLVRGLGASSPSARQRTVLSLREQRRGHAALLAQAAVEEADPHVGGALRWALARSGDDGLQVLVEALRSPAPEPRRRAVEALTKIGTPAAVAALAAAVGHPDPHVSGRAALVCGAHGDLTAVPRLVALVVEGRDDVEAATVLGRLAARHDRVDTITAALGTALEDADDAARRRVAAALADLPGPSAAVALAGLATDPDPAVALTATAVLRGWAGRGDRAGGVPSTGS</sequence>
<dbReference type="InterPro" id="IPR016024">
    <property type="entry name" value="ARM-type_fold"/>
</dbReference>
<dbReference type="SMART" id="SM00422">
    <property type="entry name" value="HTH_MERR"/>
    <property type="match status" value="1"/>
</dbReference>
<dbReference type="EMBL" id="JAAGWK010000011">
    <property type="protein sequence ID" value="NEL54305.1"/>
    <property type="molecule type" value="Genomic_DNA"/>
</dbReference>
<dbReference type="Pfam" id="PF13411">
    <property type="entry name" value="MerR_1"/>
    <property type="match status" value="1"/>
</dbReference>
<dbReference type="InterPro" id="IPR011989">
    <property type="entry name" value="ARM-like"/>
</dbReference>
<dbReference type="InterPro" id="IPR047057">
    <property type="entry name" value="MerR_fam"/>
</dbReference>
<dbReference type="SMART" id="SM00567">
    <property type="entry name" value="EZ_HEAT"/>
    <property type="match status" value="4"/>
</dbReference>
<dbReference type="AlphaFoldDB" id="A0A7K3WCV7"/>
<dbReference type="PROSITE" id="PS50937">
    <property type="entry name" value="HTH_MERR_2"/>
    <property type="match status" value="1"/>
</dbReference>
<reference evidence="3 4" key="1">
    <citation type="submission" date="2020-02" db="EMBL/GenBank/DDBJ databases">
        <title>The whole genome sequence of CPCC 205119.</title>
        <authorList>
            <person name="Jiang Z."/>
        </authorList>
    </citation>
    <scope>NUCLEOTIDE SEQUENCE [LARGE SCALE GENOMIC DNA]</scope>
    <source>
        <strain evidence="3 4">CPCC 205119</strain>
    </source>
</reference>
<evidence type="ECO:0000256" key="1">
    <source>
        <dbReference type="ARBA" id="ARBA00023125"/>
    </source>
</evidence>
<dbReference type="GO" id="GO:0003700">
    <property type="term" value="F:DNA-binding transcription factor activity"/>
    <property type="evidence" value="ECO:0007669"/>
    <property type="project" value="InterPro"/>
</dbReference>
<name>A0A7K3WCV7_9ACTN</name>
<dbReference type="PRINTS" id="PR00040">
    <property type="entry name" value="HTHMERR"/>
</dbReference>
<dbReference type="PANTHER" id="PTHR30204">
    <property type="entry name" value="REDOX-CYCLING DRUG-SENSING TRANSCRIPTIONAL ACTIVATOR SOXR"/>
    <property type="match status" value="1"/>
</dbReference>
<dbReference type="InterPro" id="IPR004155">
    <property type="entry name" value="PBS_lyase_HEAT"/>
</dbReference>
<evidence type="ECO:0000313" key="3">
    <source>
        <dbReference type="EMBL" id="NEL54305.1"/>
    </source>
</evidence>
<evidence type="ECO:0000313" key="4">
    <source>
        <dbReference type="Proteomes" id="UP000470470"/>
    </source>
</evidence>
<dbReference type="InterPro" id="IPR009061">
    <property type="entry name" value="DNA-bd_dom_put_sf"/>
</dbReference>
<dbReference type="PROSITE" id="PS00552">
    <property type="entry name" value="HTH_MERR_1"/>
    <property type="match status" value="1"/>
</dbReference>
<organism evidence="3 4">
    <name type="scientific">Goekera deserti</name>
    <dbReference type="NCBI Taxonomy" id="2497753"/>
    <lineage>
        <taxon>Bacteria</taxon>
        <taxon>Bacillati</taxon>
        <taxon>Actinomycetota</taxon>
        <taxon>Actinomycetes</taxon>
        <taxon>Geodermatophilales</taxon>
        <taxon>Geodermatophilaceae</taxon>
        <taxon>Goekera</taxon>
    </lineage>
</organism>
<dbReference type="Gene3D" id="1.25.10.10">
    <property type="entry name" value="Leucine-rich Repeat Variant"/>
    <property type="match status" value="2"/>
</dbReference>
<dbReference type="RefSeq" id="WP_162392246.1">
    <property type="nucleotide sequence ID" value="NZ_JAABOZ010000001.1"/>
</dbReference>
<dbReference type="Proteomes" id="UP000470470">
    <property type="component" value="Unassembled WGS sequence"/>
</dbReference>
<proteinExistence type="predicted"/>
<dbReference type="SUPFAM" id="SSF46955">
    <property type="entry name" value="Putative DNA-binding domain"/>
    <property type="match status" value="1"/>
</dbReference>
<keyword evidence="4" id="KW-1185">Reference proteome</keyword>
<gene>
    <name evidence="3" type="ORF">G1H19_09860</name>
</gene>
<dbReference type="CDD" id="cd01106">
    <property type="entry name" value="HTH_TipAL-Mta"/>
    <property type="match status" value="1"/>
</dbReference>
<feature type="domain" description="HTH merR-type" evidence="2">
    <location>
        <begin position="1"/>
        <end position="69"/>
    </location>
</feature>
<dbReference type="InterPro" id="IPR000551">
    <property type="entry name" value="MerR-type_HTH_dom"/>
</dbReference>
<dbReference type="Gene3D" id="1.10.1660.10">
    <property type="match status" value="1"/>
</dbReference>